<protein>
    <submittedName>
        <fullName evidence="7">Uncharacterized protein</fullName>
    </submittedName>
</protein>
<dbReference type="InterPro" id="IPR017039">
    <property type="entry name" value="Virul_fac_BrkB"/>
</dbReference>
<dbReference type="Pfam" id="PF03631">
    <property type="entry name" value="Virul_fac_BrkB"/>
    <property type="match status" value="1"/>
</dbReference>
<evidence type="ECO:0000256" key="3">
    <source>
        <dbReference type="ARBA" id="ARBA00022692"/>
    </source>
</evidence>
<evidence type="ECO:0000256" key="4">
    <source>
        <dbReference type="ARBA" id="ARBA00022989"/>
    </source>
</evidence>
<feature type="transmembrane region" description="Helical" evidence="6">
    <location>
        <begin position="190"/>
        <end position="209"/>
    </location>
</feature>
<dbReference type="RefSeq" id="WP_407986968.1">
    <property type="nucleotide sequence ID" value="NZ_AP035881.2"/>
</dbReference>
<accession>A0AB33JNH6</accession>
<dbReference type="AlphaFoldDB" id="A0AB33JNH6"/>
<evidence type="ECO:0000256" key="2">
    <source>
        <dbReference type="ARBA" id="ARBA00022475"/>
    </source>
</evidence>
<comment type="subcellular location">
    <subcellularLocation>
        <location evidence="1">Cell membrane</location>
        <topology evidence="1">Multi-pass membrane protein</topology>
    </subcellularLocation>
</comment>
<gene>
    <name evidence="7" type="ORF">KCMC57_07360</name>
</gene>
<feature type="transmembrane region" description="Helical" evidence="6">
    <location>
        <begin position="160"/>
        <end position="178"/>
    </location>
</feature>
<organism evidence="7">
    <name type="scientific">Kitasatospora sp. CMC57</name>
    <dbReference type="NCBI Taxonomy" id="3231513"/>
    <lineage>
        <taxon>Bacteria</taxon>
        <taxon>Bacillati</taxon>
        <taxon>Actinomycetota</taxon>
        <taxon>Actinomycetes</taxon>
        <taxon>Kitasatosporales</taxon>
        <taxon>Streptomycetaceae</taxon>
        <taxon>Kitasatospora</taxon>
    </lineage>
</organism>
<keyword evidence="3 6" id="KW-0812">Transmembrane</keyword>
<sequence>MTWAAVRQRAEHVAKAVWQRGREIELLHRAMAFAALCFVTLVPLLIVIAAASPTGGIGISDWVIDGLGLSGASAQAVNDLFSSRREVLSTTTALGLAGLSFFGISLMTAVQNAYERIWRVESAAWHAVWRQVVALAGLIGYVLVAEWSGEPWGDTPVQPALRVSATLICGVLFFWWLQRLLLGFRIRWRALLPGAVATVAALVGLRVFSRLVFAPLIASNAITYGVIGTVFVVQSWMIGVGYCVYAGALAGEALHRAHPKRYLHGPH</sequence>
<evidence type="ECO:0000256" key="6">
    <source>
        <dbReference type="SAM" id="Phobius"/>
    </source>
</evidence>
<keyword evidence="4 6" id="KW-1133">Transmembrane helix</keyword>
<evidence type="ECO:0000256" key="1">
    <source>
        <dbReference type="ARBA" id="ARBA00004651"/>
    </source>
</evidence>
<keyword evidence="5 6" id="KW-0472">Membrane</keyword>
<reference evidence="7" key="1">
    <citation type="submission" date="2024-07" db="EMBL/GenBank/DDBJ databases">
        <title>Complete genome sequences of cellulolytic bacteria, Kitasatospora sp. CMC57 and Streptomyces sp. CMC78, isolated from Japanese agricultural soil.</title>
        <authorList>
            <person name="Hashimoto T."/>
            <person name="Ito M."/>
            <person name="Iwamoto M."/>
            <person name="Fukahori D."/>
            <person name="Shoda T."/>
            <person name="Sakoda M."/>
            <person name="Morohoshi T."/>
            <person name="Mitsuboshi M."/>
            <person name="Nishizawa T."/>
        </authorList>
    </citation>
    <scope>NUCLEOTIDE SEQUENCE</scope>
    <source>
        <strain evidence="7">CMC57</strain>
    </source>
</reference>
<evidence type="ECO:0000256" key="5">
    <source>
        <dbReference type="ARBA" id="ARBA00023136"/>
    </source>
</evidence>
<feature type="transmembrane region" description="Helical" evidence="6">
    <location>
        <begin position="128"/>
        <end position="148"/>
    </location>
</feature>
<dbReference type="GO" id="GO:0005886">
    <property type="term" value="C:plasma membrane"/>
    <property type="evidence" value="ECO:0007669"/>
    <property type="project" value="UniProtKB-SubCell"/>
</dbReference>
<feature type="transmembrane region" description="Helical" evidence="6">
    <location>
        <begin position="87"/>
        <end position="107"/>
    </location>
</feature>
<feature type="transmembrane region" description="Helical" evidence="6">
    <location>
        <begin position="30"/>
        <end position="51"/>
    </location>
</feature>
<evidence type="ECO:0000313" key="7">
    <source>
        <dbReference type="EMBL" id="BFP44368.1"/>
    </source>
</evidence>
<name>A0AB33JNH6_9ACTN</name>
<keyword evidence="2" id="KW-1003">Cell membrane</keyword>
<dbReference type="EMBL" id="AP035881">
    <property type="protein sequence ID" value="BFP44368.1"/>
    <property type="molecule type" value="Genomic_DNA"/>
</dbReference>
<proteinExistence type="predicted"/>
<feature type="transmembrane region" description="Helical" evidence="6">
    <location>
        <begin position="221"/>
        <end position="251"/>
    </location>
</feature>